<evidence type="ECO:0000313" key="1">
    <source>
        <dbReference type="EMBL" id="TSA85751.1"/>
    </source>
</evidence>
<keyword evidence="2" id="KW-1185">Reference proteome</keyword>
<name>A0A553V0K8_9HELI</name>
<evidence type="ECO:0000313" key="2">
    <source>
        <dbReference type="Proteomes" id="UP000319322"/>
    </source>
</evidence>
<gene>
    <name evidence="1" type="ORF">FNE76_03115</name>
</gene>
<dbReference type="InterPro" id="IPR043776">
    <property type="entry name" value="DUF5718"/>
</dbReference>
<sequence>MEKFIGLGVVGNFARHLEQAGEAHSFINMKHIEKDAPKGLFPFYLPNDSGYLGRYCMDNEFVILPDNASLRAQAEPEIALECEIIYNDKHLVENITPHYFMAFNDASIRNLKAKKLSEKKNFSKASKGMGEKLLIDRFVYGGVCNDYSIASFLTRDGETHIYGENSKLVKYEYFYDKLLSWIVEMLNTQEDTGSLENLKEVFRVHGYPSKCIIAIGATPYLPFAQENFLKQDDCITIIAYNHRRYSFDKIFDIVASNQLQQTPLKSVSFIQQKVVVDKNLVVTTC</sequence>
<proteinExistence type="predicted"/>
<evidence type="ECO:0008006" key="3">
    <source>
        <dbReference type="Google" id="ProtNLM"/>
    </source>
</evidence>
<reference evidence="2" key="2">
    <citation type="submission" date="2019-07" db="EMBL/GenBank/DDBJ databases">
        <title>Helicobacter labacensis sp. nov., Helicobacter mehlei sp. nov. and Helicobacter vulpis sp. nov., isolated from gastric mucosa of red fox (Vulpis vulpis).</title>
        <authorList>
            <person name="Papic B."/>
        </authorList>
    </citation>
    <scope>NUCLEOTIDE SEQUENCE [LARGE SCALE GENOMIC DNA]</scope>
    <source>
        <strain evidence="2">L8b</strain>
    </source>
</reference>
<dbReference type="EMBL" id="VKGC01000005">
    <property type="protein sequence ID" value="TSA85751.1"/>
    <property type="molecule type" value="Genomic_DNA"/>
</dbReference>
<reference evidence="1 2" key="1">
    <citation type="submission" date="2019-07" db="EMBL/GenBank/DDBJ databases">
        <title>Helicobacter labacensis sp. nov., Helicobacter mehlei sp. nov. and Helicobacter vulpis sp. nov., isolated from gastric mucosa of red fox (Vulpis vulpis).</title>
        <authorList>
            <person name="Kusar D."/>
            <person name="Gruntar I."/>
            <person name="Pate M."/>
            <person name="Zajc U."/>
            <person name="Ocepek M."/>
        </authorList>
    </citation>
    <scope>NUCLEOTIDE SEQUENCE [LARGE SCALE GENOMIC DNA]</scope>
    <source>
        <strain evidence="1 2">L8b</strain>
    </source>
</reference>
<comment type="caution">
    <text evidence="1">The sequence shown here is derived from an EMBL/GenBank/DDBJ whole genome shotgun (WGS) entry which is preliminary data.</text>
</comment>
<dbReference type="OrthoDB" id="356878at2"/>
<accession>A0A553V0K8</accession>
<dbReference type="Pfam" id="PF18985">
    <property type="entry name" value="DUF5718"/>
    <property type="match status" value="1"/>
</dbReference>
<protein>
    <recommendedName>
        <fullName evidence="3">Valyl-tRNA synthetase</fullName>
    </recommendedName>
</protein>
<reference evidence="1 2" key="3">
    <citation type="submission" date="2019-07" db="EMBL/GenBank/DDBJ databases">
        <authorList>
            <person name="Papic B."/>
        </authorList>
    </citation>
    <scope>NUCLEOTIDE SEQUENCE [LARGE SCALE GENOMIC DNA]</scope>
    <source>
        <strain evidence="1 2">L8b</strain>
    </source>
</reference>
<dbReference type="AlphaFoldDB" id="A0A553V0K8"/>
<organism evidence="1 2">
    <name type="scientific">Helicobacter mehlei</name>
    <dbReference type="NCBI Taxonomy" id="2316080"/>
    <lineage>
        <taxon>Bacteria</taxon>
        <taxon>Pseudomonadati</taxon>
        <taxon>Campylobacterota</taxon>
        <taxon>Epsilonproteobacteria</taxon>
        <taxon>Campylobacterales</taxon>
        <taxon>Helicobacteraceae</taxon>
        <taxon>Helicobacter</taxon>
    </lineage>
</organism>
<dbReference type="RefSeq" id="WP_120948018.1">
    <property type="nucleotide sequence ID" value="NZ_QXQP01000011.1"/>
</dbReference>
<dbReference type="Proteomes" id="UP000319322">
    <property type="component" value="Unassembled WGS sequence"/>
</dbReference>